<dbReference type="AlphaFoldDB" id="A0A2T2WRV7"/>
<evidence type="ECO:0000313" key="2">
    <source>
        <dbReference type="Proteomes" id="UP000242972"/>
    </source>
</evidence>
<dbReference type="EMBL" id="PXYW01000162">
    <property type="protein sequence ID" value="PSR24967.1"/>
    <property type="molecule type" value="Genomic_DNA"/>
</dbReference>
<accession>A0A2T2WRV7</accession>
<gene>
    <name evidence="1" type="ORF">C7B46_20840</name>
</gene>
<evidence type="ECO:0000313" key="1">
    <source>
        <dbReference type="EMBL" id="PSR24967.1"/>
    </source>
</evidence>
<name>A0A2T2WRV7_9FIRM</name>
<organism evidence="1 2">
    <name type="scientific">Sulfobacillus benefaciens</name>
    <dbReference type="NCBI Taxonomy" id="453960"/>
    <lineage>
        <taxon>Bacteria</taxon>
        <taxon>Bacillati</taxon>
        <taxon>Bacillota</taxon>
        <taxon>Clostridia</taxon>
        <taxon>Eubacteriales</taxon>
        <taxon>Clostridiales Family XVII. Incertae Sedis</taxon>
        <taxon>Sulfobacillus</taxon>
    </lineage>
</organism>
<sequence length="71" mass="7834">MVESIQCVSLIPERWPDLVSLFGPGGAEDGCWCMWHRETNQEFVAGSRRAGAANHDAFEALVHGAVVPHMR</sequence>
<protein>
    <submittedName>
        <fullName evidence="1">Uncharacterized protein</fullName>
    </submittedName>
</protein>
<dbReference type="Proteomes" id="UP000242972">
    <property type="component" value="Unassembled WGS sequence"/>
</dbReference>
<reference evidence="1 2" key="1">
    <citation type="journal article" date="2014" name="BMC Genomics">
        <title>Comparison of environmental and isolate Sulfobacillus genomes reveals diverse carbon, sulfur, nitrogen, and hydrogen metabolisms.</title>
        <authorList>
            <person name="Justice N.B."/>
            <person name="Norman A."/>
            <person name="Brown C.T."/>
            <person name="Singh A."/>
            <person name="Thomas B.C."/>
            <person name="Banfield J.F."/>
        </authorList>
    </citation>
    <scope>NUCLEOTIDE SEQUENCE [LARGE SCALE GENOMIC DNA]</scope>
    <source>
        <strain evidence="1">AMDSBA4</strain>
    </source>
</reference>
<comment type="caution">
    <text evidence="1">The sequence shown here is derived from an EMBL/GenBank/DDBJ whole genome shotgun (WGS) entry which is preliminary data.</text>
</comment>
<proteinExistence type="predicted"/>